<organism evidence="1">
    <name type="scientific">Planktothrix agardhii</name>
    <name type="common">Oscillatoria agardhii</name>
    <dbReference type="NCBI Taxonomy" id="1160"/>
    <lineage>
        <taxon>Bacteria</taxon>
        <taxon>Bacillati</taxon>
        <taxon>Cyanobacteriota</taxon>
        <taxon>Cyanophyceae</taxon>
        <taxon>Oscillatoriophycideae</taxon>
        <taxon>Oscillatoriales</taxon>
        <taxon>Microcoleaceae</taxon>
        <taxon>Planktothrix</taxon>
    </lineage>
</organism>
<reference evidence="1" key="1">
    <citation type="submission" date="2015-09" db="EMBL/GenBank/DDBJ databases">
        <authorList>
            <person name="Jackson K.R."/>
            <person name="Lunt B.L."/>
            <person name="Fisher J.N.B."/>
            <person name="Gardner A.V."/>
            <person name="Bailey M.E."/>
            <person name="Deus L.M."/>
            <person name="Earl A.S."/>
            <person name="Gibby P.D."/>
            <person name="Hartmann K.A."/>
            <person name="Liu J.E."/>
            <person name="Manci A.M."/>
            <person name="Nielsen D.A."/>
            <person name="Solomon M.B."/>
            <person name="Breakwell D.P."/>
            <person name="Burnett S.H."/>
            <person name="Grose J.H."/>
        </authorList>
    </citation>
    <scope>NUCLEOTIDE SEQUENCE</scope>
    <source>
        <strain evidence="1">7805</strain>
    </source>
</reference>
<gene>
    <name evidence="1" type="ORF">PLAM_1515</name>
</gene>
<name>A0A1J1JDG8_PLAAG</name>
<dbReference type="AlphaFoldDB" id="A0A1J1JDG8"/>
<evidence type="ECO:0000313" key="1">
    <source>
        <dbReference type="EMBL" id="CUM59482.1"/>
    </source>
</evidence>
<accession>A0A1J1JDG8</accession>
<proteinExistence type="predicted"/>
<dbReference type="EMBL" id="LO018304">
    <property type="protein sequence ID" value="CUM59482.1"/>
    <property type="molecule type" value="Genomic_DNA"/>
</dbReference>
<protein>
    <submittedName>
        <fullName evidence="1">Uncharacterized protein</fullName>
    </submittedName>
</protein>
<sequence length="58" mass="6559">MSPEADKNAFSGFDVFRNLEFNPEQVTDYIRRWFAGMGDAATGESLEAALEQKDELSR</sequence>
<dbReference type="RefSeq" id="WP_235751797.1">
    <property type="nucleotide sequence ID" value="NZ_JBIIEP010000065.1"/>
</dbReference>